<dbReference type="SUPFAM" id="SSF82895">
    <property type="entry name" value="TSP-1 type 1 repeat"/>
    <property type="match status" value="1"/>
</dbReference>
<dbReference type="Gene3D" id="2.20.100.10">
    <property type="entry name" value="Thrombospondin type-1 (TSP1) repeat"/>
    <property type="match status" value="1"/>
</dbReference>
<dbReference type="Pfam" id="PF00090">
    <property type="entry name" value="TSP_1"/>
    <property type="match status" value="1"/>
</dbReference>
<dbReference type="GO" id="GO:0071944">
    <property type="term" value="C:cell periphery"/>
    <property type="evidence" value="ECO:0007669"/>
    <property type="project" value="TreeGrafter"/>
</dbReference>
<sequence length="147" mass="15605">MSPVLVMSVLLGVLTIGEARINRDLQDQVIGDLQQAACPYCQLCVTRQTCKSALGRPVCNVLCGICKHADCQAHPPTEEPLSPVDGQWGTWSSWGSCSATCGAGTHTRRRTCTDPAPENGGVSCSGNELETQACQTGVTCPETLKRI</sequence>
<evidence type="ECO:0000256" key="2">
    <source>
        <dbReference type="SAM" id="SignalP"/>
    </source>
</evidence>
<accession>A0A6P4Y3F6</accession>
<organism evidence="3 4">
    <name type="scientific">Branchiostoma belcheri</name>
    <name type="common">Amphioxus</name>
    <dbReference type="NCBI Taxonomy" id="7741"/>
    <lineage>
        <taxon>Eukaryota</taxon>
        <taxon>Metazoa</taxon>
        <taxon>Chordata</taxon>
        <taxon>Cephalochordata</taxon>
        <taxon>Leptocardii</taxon>
        <taxon>Amphioxiformes</taxon>
        <taxon>Branchiostomatidae</taxon>
        <taxon>Branchiostoma</taxon>
    </lineage>
</organism>
<dbReference type="PRINTS" id="PR01705">
    <property type="entry name" value="TSP1REPEAT"/>
</dbReference>
<dbReference type="AlphaFoldDB" id="A0A6P4Y3F6"/>
<dbReference type="KEGG" id="bbel:109469442"/>
<dbReference type="RefSeq" id="XP_019623520.1">
    <property type="nucleotide sequence ID" value="XM_019767961.1"/>
</dbReference>
<gene>
    <name evidence="4" type="primary">LOC109469442</name>
</gene>
<reference evidence="4" key="1">
    <citation type="submission" date="2025-08" db="UniProtKB">
        <authorList>
            <consortium name="RefSeq"/>
        </authorList>
    </citation>
    <scope>IDENTIFICATION</scope>
    <source>
        <tissue evidence="4">Gonad</tissue>
    </source>
</reference>
<dbReference type="PANTHER" id="PTHR16311:SF3">
    <property type="entry name" value="THROMBOSPONDIN TYPE-1 DOMAIN-CONTAINING PROTEIN 1"/>
    <property type="match status" value="1"/>
</dbReference>
<protein>
    <submittedName>
        <fullName evidence="4">Properdin-like</fullName>
    </submittedName>
</protein>
<evidence type="ECO:0000313" key="3">
    <source>
        <dbReference type="Proteomes" id="UP000515135"/>
    </source>
</evidence>
<evidence type="ECO:0000313" key="4">
    <source>
        <dbReference type="RefSeq" id="XP_019623520.1"/>
    </source>
</evidence>
<dbReference type="OrthoDB" id="6160103at2759"/>
<dbReference type="InterPro" id="IPR036383">
    <property type="entry name" value="TSP1_rpt_sf"/>
</dbReference>
<keyword evidence="2" id="KW-0732">Signal</keyword>
<keyword evidence="1" id="KW-1015">Disulfide bond</keyword>
<evidence type="ECO:0000256" key="1">
    <source>
        <dbReference type="ARBA" id="ARBA00023157"/>
    </source>
</evidence>
<dbReference type="Proteomes" id="UP000515135">
    <property type="component" value="Unplaced"/>
</dbReference>
<name>A0A6P4Y3F6_BRABE</name>
<dbReference type="GeneID" id="109469442"/>
<dbReference type="SMART" id="SM00209">
    <property type="entry name" value="TSP1"/>
    <property type="match status" value="1"/>
</dbReference>
<feature type="chain" id="PRO_5028199709" evidence="2">
    <location>
        <begin position="20"/>
        <end position="147"/>
    </location>
</feature>
<dbReference type="PROSITE" id="PS50092">
    <property type="entry name" value="TSP1"/>
    <property type="match status" value="1"/>
</dbReference>
<dbReference type="FunFam" id="2.20.100.10:FF:000002">
    <property type="entry name" value="Unc-5 netrin receptor C"/>
    <property type="match status" value="1"/>
</dbReference>
<keyword evidence="3" id="KW-1185">Reference proteome</keyword>
<dbReference type="PANTHER" id="PTHR16311">
    <property type="entry name" value="THROMBOSPONDIN TYPE I DOMAIN-CONTAINING 1"/>
    <property type="match status" value="1"/>
</dbReference>
<dbReference type="InterPro" id="IPR000884">
    <property type="entry name" value="TSP1_rpt"/>
</dbReference>
<dbReference type="InterPro" id="IPR038877">
    <property type="entry name" value="THSD1"/>
</dbReference>
<proteinExistence type="predicted"/>
<feature type="signal peptide" evidence="2">
    <location>
        <begin position="1"/>
        <end position="19"/>
    </location>
</feature>